<keyword evidence="1" id="KW-1133">Transmembrane helix</keyword>
<dbReference type="AlphaFoldDB" id="A0A1H6TUR4"/>
<name>A0A1H6TUR4_9BACT</name>
<keyword evidence="1" id="KW-0812">Transmembrane</keyword>
<feature type="transmembrane region" description="Helical" evidence="1">
    <location>
        <begin position="67"/>
        <end position="87"/>
    </location>
</feature>
<keyword evidence="1" id="KW-0472">Membrane</keyword>
<dbReference type="Proteomes" id="UP000199403">
    <property type="component" value="Unassembled WGS sequence"/>
</dbReference>
<dbReference type="EMBL" id="FNZH01000001">
    <property type="protein sequence ID" value="SEI83808.1"/>
    <property type="molecule type" value="Genomic_DNA"/>
</dbReference>
<evidence type="ECO:0000313" key="3">
    <source>
        <dbReference type="Proteomes" id="UP000199403"/>
    </source>
</evidence>
<organism evidence="2 3">
    <name type="scientific">Cyclobacterium xiamenense</name>
    <dbReference type="NCBI Taxonomy" id="1297121"/>
    <lineage>
        <taxon>Bacteria</taxon>
        <taxon>Pseudomonadati</taxon>
        <taxon>Bacteroidota</taxon>
        <taxon>Cytophagia</taxon>
        <taxon>Cytophagales</taxon>
        <taxon>Cyclobacteriaceae</taxon>
        <taxon>Cyclobacterium</taxon>
    </lineage>
</organism>
<keyword evidence="3" id="KW-1185">Reference proteome</keyword>
<gene>
    <name evidence="2" type="ORF">SAMN05192553_101485</name>
</gene>
<reference evidence="3" key="1">
    <citation type="submission" date="2016-10" db="EMBL/GenBank/DDBJ databases">
        <authorList>
            <person name="Varghese N."/>
            <person name="Submissions S."/>
        </authorList>
    </citation>
    <scope>NUCLEOTIDE SEQUENCE [LARGE SCALE GENOMIC DNA]</scope>
    <source>
        <strain evidence="3">IBRC-M 10761</strain>
    </source>
</reference>
<accession>A0A1H6TUR4</accession>
<sequence>MCWTFVAQHVPLCQRLKIMQTFVALLLFTLCYGLLFLSMFPVKRFKKFNEISHSAKKAFYRQYDLTWPYFLSFLGGYLLASVMVYLIRDSI</sequence>
<evidence type="ECO:0000256" key="1">
    <source>
        <dbReference type="SAM" id="Phobius"/>
    </source>
</evidence>
<protein>
    <submittedName>
        <fullName evidence="2">Uncharacterized protein</fullName>
    </submittedName>
</protein>
<proteinExistence type="predicted"/>
<evidence type="ECO:0000313" key="2">
    <source>
        <dbReference type="EMBL" id="SEI83808.1"/>
    </source>
</evidence>
<feature type="transmembrane region" description="Helical" evidence="1">
    <location>
        <begin position="21"/>
        <end position="40"/>
    </location>
</feature>